<evidence type="ECO:0000313" key="3">
    <source>
        <dbReference type="Proteomes" id="UP000254134"/>
    </source>
</evidence>
<reference evidence="2 3" key="1">
    <citation type="submission" date="2018-07" db="EMBL/GenBank/DDBJ databases">
        <title>High-quality-draft genome sequence of Gaiella occulta.</title>
        <authorList>
            <person name="Severino R."/>
            <person name="Froufe H.J.C."/>
            <person name="Rainey F.A."/>
            <person name="Barroso C."/>
            <person name="Albuquerque L."/>
            <person name="Lobo-Da-Cunha A."/>
            <person name="Da Costa M.S."/>
            <person name="Egas C."/>
        </authorList>
    </citation>
    <scope>NUCLEOTIDE SEQUENCE [LARGE SCALE GENOMIC DNA]</scope>
    <source>
        <strain evidence="2 3">F2-233</strain>
    </source>
</reference>
<proteinExistence type="predicted"/>
<dbReference type="Pfam" id="PF01936">
    <property type="entry name" value="NYN"/>
    <property type="match status" value="1"/>
</dbReference>
<feature type="domain" description="NYN" evidence="1">
    <location>
        <begin position="3"/>
        <end position="158"/>
    </location>
</feature>
<reference evidence="3" key="2">
    <citation type="journal article" date="2019" name="MicrobiologyOpen">
        <title>High-quality draft genome sequence of Gaiella occulta isolated from a 150 meter deep mineral water borehole and comparison with the genome sequences of other deep-branching lineages of the phylum Actinobacteria.</title>
        <authorList>
            <person name="Severino R."/>
            <person name="Froufe H.J.C."/>
            <person name="Barroso C."/>
            <person name="Albuquerque L."/>
            <person name="Lobo-da-Cunha A."/>
            <person name="da Costa M.S."/>
            <person name="Egas C."/>
        </authorList>
    </citation>
    <scope>NUCLEOTIDE SEQUENCE [LARGE SCALE GENOMIC DNA]</scope>
    <source>
        <strain evidence="3">F2-233</strain>
    </source>
</reference>
<keyword evidence="3" id="KW-1185">Reference proteome</keyword>
<dbReference type="InterPro" id="IPR021139">
    <property type="entry name" value="NYN"/>
</dbReference>
<dbReference type="AlphaFoldDB" id="A0A7M2YX01"/>
<evidence type="ECO:0000313" key="2">
    <source>
        <dbReference type="EMBL" id="RDI74260.1"/>
    </source>
</evidence>
<name>A0A7M2YX01_9ACTN</name>
<dbReference type="EMBL" id="QQZY01000004">
    <property type="protein sequence ID" value="RDI74260.1"/>
    <property type="molecule type" value="Genomic_DNA"/>
</dbReference>
<accession>A0A7M2YX01</accession>
<dbReference type="OrthoDB" id="9800236at2"/>
<dbReference type="RefSeq" id="WP_114796265.1">
    <property type="nucleotide sequence ID" value="NZ_QQZY01000004.1"/>
</dbReference>
<gene>
    <name evidence="2" type="ORF">Gocc_1836</name>
</gene>
<dbReference type="Proteomes" id="UP000254134">
    <property type="component" value="Unassembled WGS sequence"/>
</dbReference>
<organism evidence="2 3">
    <name type="scientific">Gaiella occulta</name>
    <dbReference type="NCBI Taxonomy" id="1002870"/>
    <lineage>
        <taxon>Bacteria</taxon>
        <taxon>Bacillati</taxon>
        <taxon>Actinomycetota</taxon>
        <taxon>Thermoleophilia</taxon>
        <taxon>Gaiellales</taxon>
        <taxon>Gaiellaceae</taxon>
        <taxon>Gaiella</taxon>
    </lineage>
</organism>
<dbReference type="GO" id="GO:0004540">
    <property type="term" value="F:RNA nuclease activity"/>
    <property type="evidence" value="ECO:0007669"/>
    <property type="project" value="InterPro"/>
</dbReference>
<protein>
    <submittedName>
        <fullName evidence="2">NYN domain-containing protein</fullName>
    </submittedName>
</protein>
<dbReference type="Gene3D" id="3.40.50.1010">
    <property type="entry name" value="5'-nuclease"/>
    <property type="match status" value="1"/>
</dbReference>
<comment type="caution">
    <text evidence="2">The sequence shown here is derived from an EMBL/GenBank/DDBJ whole genome shotgun (WGS) entry which is preliminary data.</text>
</comment>
<sequence length="276" mass="30234">MDRFGVFVDAGYLYAASGKLLFGTTDRKKFSLNFESIVERLIALGKKDSGSSYLRTYWYDGARNAVPSAQHLIVANLSGVKLRLGRLTPHGQKGVDSRIVRDLIVLATQQAISTAYLIGGDEDLREGVSEAQERGVRVVLVGVEPLNEQNLSPTLAMESDDVLVLKRDFVERHFRLRDPEFVEVIEPADPTDVEAHGGVFALAWSEKASPEELGAVIEQISRSIPPEIDRQLLAYGAGALKVGRLADEPKRQLRLGFGNTLKSLGASAPTDEEEDT</sequence>
<evidence type="ECO:0000259" key="1">
    <source>
        <dbReference type="Pfam" id="PF01936"/>
    </source>
</evidence>